<name>A0ABW4DVK4_9RHOB</name>
<proteinExistence type="predicted"/>
<dbReference type="EMBL" id="JBHTOQ010000022">
    <property type="protein sequence ID" value="MFD1481802.1"/>
    <property type="molecule type" value="Genomic_DNA"/>
</dbReference>
<dbReference type="RefSeq" id="WP_165571085.1">
    <property type="nucleotide sequence ID" value="NZ_CBCSAJ010000010.1"/>
</dbReference>
<organism evidence="1 2">
    <name type="scientific">Paracoccus nototheniae</name>
    <dbReference type="NCBI Taxonomy" id="2489002"/>
    <lineage>
        <taxon>Bacteria</taxon>
        <taxon>Pseudomonadati</taxon>
        <taxon>Pseudomonadota</taxon>
        <taxon>Alphaproteobacteria</taxon>
        <taxon>Rhodobacterales</taxon>
        <taxon>Paracoccaceae</taxon>
        <taxon>Paracoccus</taxon>
    </lineage>
</organism>
<protein>
    <submittedName>
        <fullName evidence="1">Uncharacterized protein</fullName>
    </submittedName>
</protein>
<sequence length="47" mass="5321">MGEQNHKRNIADSPKPFGSEIWMGVQLKYAPSDQNQGLHDVQENLVL</sequence>
<evidence type="ECO:0000313" key="1">
    <source>
        <dbReference type="EMBL" id="MFD1481802.1"/>
    </source>
</evidence>
<reference evidence="2" key="1">
    <citation type="journal article" date="2019" name="Int. J. Syst. Evol. Microbiol.">
        <title>The Global Catalogue of Microorganisms (GCM) 10K type strain sequencing project: providing services to taxonomists for standard genome sequencing and annotation.</title>
        <authorList>
            <consortium name="The Broad Institute Genomics Platform"/>
            <consortium name="The Broad Institute Genome Sequencing Center for Infectious Disease"/>
            <person name="Wu L."/>
            <person name="Ma J."/>
        </authorList>
    </citation>
    <scope>NUCLEOTIDE SEQUENCE [LARGE SCALE GENOMIC DNA]</scope>
    <source>
        <strain evidence="2">CCM 8875</strain>
    </source>
</reference>
<evidence type="ECO:0000313" key="2">
    <source>
        <dbReference type="Proteomes" id="UP001597302"/>
    </source>
</evidence>
<accession>A0ABW4DVK4</accession>
<gene>
    <name evidence="1" type="ORF">ACFQ5P_10905</name>
</gene>
<keyword evidence="2" id="KW-1185">Reference proteome</keyword>
<comment type="caution">
    <text evidence="1">The sequence shown here is derived from an EMBL/GenBank/DDBJ whole genome shotgun (WGS) entry which is preliminary data.</text>
</comment>
<dbReference type="Proteomes" id="UP001597302">
    <property type="component" value="Unassembled WGS sequence"/>
</dbReference>